<dbReference type="GO" id="GO:0015276">
    <property type="term" value="F:ligand-gated monoatomic ion channel activity"/>
    <property type="evidence" value="ECO:0007669"/>
    <property type="project" value="InterPro"/>
</dbReference>
<dbReference type="SMART" id="SM00918">
    <property type="entry name" value="Lig_chan-Glu_bd"/>
    <property type="match status" value="1"/>
</dbReference>
<evidence type="ECO:0000256" key="1">
    <source>
        <dbReference type="ARBA" id="ARBA00004651"/>
    </source>
</evidence>
<evidence type="ECO:0000256" key="5">
    <source>
        <dbReference type="ARBA" id="ARBA00022989"/>
    </source>
</evidence>
<name>A0AAV4NLN7_9ARAC</name>
<feature type="domain" description="Ionotropic glutamate receptor L-glutamate and glycine-binding" evidence="13">
    <location>
        <begin position="1"/>
        <end position="55"/>
    </location>
</feature>
<feature type="transmembrane region" description="Helical" evidence="12">
    <location>
        <begin position="110"/>
        <end position="128"/>
    </location>
</feature>
<dbReference type="EMBL" id="BPLQ01001822">
    <property type="protein sequence ID" value="GIX85732.1"/>
    <property type="molecule type" value="Genomic_DNA"/>
</dbReference>
<keyword evidence="9" id="KW-0325">Glycoprotein</keyword>
<keyword evidence="6" id="KW-0406">Ion transport</keyword>
<dbReference type="Pfam" id="PF10613">
    <property type="entry name" value="Lig_chan-Glu_bd"/>
    <property type="match status" value="1"/>
</dbReference>
<keyword evidence="7 12" id="KW-0472">Membrane</keyword>
<evidence type="ECO:0000313" key="14">
    <source>
        <dbReference type="EMBL" id="GIX85732.1"/>
    </source>
</evidence>
<dbReference type="SUPFAM" id="SSF53850">
    <property type="entry name" value="Periplasmic binding protein-like II"/>
    <property type="match status" value="1"/>
</dbReference>
<keyword evidence="4 12" id="KW-0812">Transmembrane</keyword>
<evidence type="ECO:0000313" key="15">
    <source>
        <dbReference type="Proteomes" id="UP001054837"/>
    </source>
</evidence>
<evidence type="ECO:0000256" key="6">
    <source>
        <dbReference type="ARBA" id="ARBA00023065"/>
    </source>
</evidence>
<dbReference type="GO" id="GO:0005886">
    <property type="term" value="C:plasma membrane"/>
    <property type="evidence" value="ECO:0007669"/>
    <property type="project" value="UniProtKB-SubCell"/>
</dbReference>
<keyword evidence="2" id="KW-0813">Transport</keyword>
<keyword evidence="3" id="KW-1003">Cell membrane</keyword>
<keyword evidence="5 12" id="KW-1133">Transmembrane helix</keyword>
<sequence>MKSCDTKPGGTEGQLLELISQALHFKYKLVTPSDGQVGTLQENGSWNGIIGLVSRGEADIGLTQISVTKQRLEVVDFSEPYYLNKRTYAMNFPSLVKRAYIYTYPFDIKIWIGIIIAIFLVPVVFCILGRGKPPFMYIFFKLIGAMFKQSFT</sequence>
<evidence type="ECO:0000256" key="7">
    <source>
        <dbReference type="ARBA" id="ARBA00023136"/>
    </source>
</evidence>
<dbReference type="InterPro" id="IPR019594">
    <property type="entry name" value="Glu/Gly-bd"/>
</dbReference>
<evidence type="ECO:0000256" key="2">
    <source>
        <dbReference type="ARBA" id="ARBA00022448"/>
    </source>
</evidence>
<dbReference type="PANTHER" id="PTHR42643:SF24">
    <property type="entry name" value="IONOTROPIC RECEPTOR 60A"/>
    <property type="match status" value="1"/>
</dbReference>
<dbReference type="PANTHER" id="PTHR42643">
    <property type="entry name" value="IONOTROPIC RECEPTOR 20A-RELATED"/>
    <property type="match status" value="1"/>
</dbReference>
<dbReference type="Gene3D" id="3.40.190.10">
    <property type="entry name" value="Periplasmic binding protein-like II"/>
    <property type="match status" value="1"/>
</dbReference>
<comment type="caution">
    <text evidence="14">The sequence shown here is derived from an EMBL/GenBank/DDBJ whole genome shotgun (WGS) entry which is preliminary data.</text>
</comment>
<evidence type="ECO:0000256" key="3">
    <source>
        <dbReference type="ARBA" id="ARBA00022475"/>
    </source>
</evidence>
<accession>A0AAV4NLN7</accession>
<keyword evidence="8" id="KW-0675">Receptor</keyword>
<organism evidence="14 15">
    <name type="scientific">Caerostris darwini</name>
    <dbReference type="NCBI Taxonomy" id="1538125"/>
    <lineage>
        <taxon>Eukaryota</taxon>
        <taxon>Metazoa</taxon>
        <taxon>Ecdysozoa</taxon>
        <taxon>Arthropoda</taxon>
        <taxon>Chelicerata</taxon>
        <taxon>Arachnida</taxon>
        <taxon>Araneae</taxon>
        <taxon>Araneomorphae</taxon>
        <taxon>Entelegynae</taxon>
        <taxon>Araneoidea</taxon>
        <taxon>Araneidae</taxon>
        <taxon>Caerostris</taxon>
    </lineage>
</organism>
<evidence type="ECO:0000259" key="13">
    <source>
        <dbReference type="SMART" id="SM00918"/>
    </source>
</evidence>
<dbReference type="AlphaFoldDB" id="A0AAV4NLN7"/>
<evidence type="ECO:0000256" key="9">
    <source>
        <dbReference type="ARBA" id="ARBA00023180"/>
    </source>
</evidence>
<gene>
    <name evidence="14" type="primary">AVEN_174347_1</name>
    <name evidence="14" type="ORF">CDAR_241821</name>
</gene>
<proteinExistence type="predicted"/>
<protein>
    <recommendedName>
        <fullName evidence="13">Ionotropic glutamate receptor L-glutamate and glycine-binding domain-containing protein</fullName>
    </recommendedName>
</protein>
<evidence type="ECO:0000256" key="12">
    <source>
        <dbReference type="SAM" id="Phobius"/>
    </source>
</evidence>
<evidence type="ECO:0000256" key="10">
    <source>
        <dbReference type="ARBA" id="ARBA00023286"/>
    </source>
</evidence>
<dbReference type="InterPro" id="IPR052192">
    <property type="entry name" value="Insect_Ionotropic_Sensory_Rcpt"/>
</dbReference>
<keyword evidence="11" id="KW-0407">Ion channel</keyword>
<evidence type="ECO:0000256" key="11">
    <source>
        <dbReference type="ARBA" id="ARBA00023303"/>
    </source>
</evidence>
<reference evidence="14 15" key="1">
    <citation type="submission" date="2021-06" db="EMBL/GenBank/DDBJ databases">
        <title>Caerostris darwini draft genome.</title>
        <authorList>
            <person name="Kono N."/>
            <person name="Arakawa K."/>
        </authorList>
    </citation>
    <scope>NUCLEOTIDE SEQUENCE [LARGE SCALE GENOMIC DNA]</scope>
</reference>
<evidence type="ECO:0000256" key="4">
    <source>
        <dbReference type="ARBA" id="ARBA00022692"/>
    </source>
</evidence>
<keyword evidence="10" id="KW-1071">Ligand-gated ion channel</keyword>
<dbReference type="Proteomes" id="UP001054837">
    <property type="component" value="Unassembled WGS sequence"/>
</dbReference>
<comment type="subcellular location">
    <subcellularLocation>
        <location evidence="1">Cell membrane</location>
        <topology evidence="1">Multi-pass membrane protein</topology>
    </subcellularLocation>
</comment>
<keyword evidence="15" id="KW-1185">Reference proteome</keyword>
<evidence type="ECO:0000256" key="8">
    <source>
        <dbReference type="ARBA" id="ARBA00023170"/>
    </source>
</evidence>